<dbReference type="NCBIfam" id="NF047832">
    <property type="entry name" value="caspase_w_EACC1"/>
    <property type="match status" value="1"/>
</dbReference>
<dbReference type="Proteomes" id="UP000323946">
    <property type="component" value="Unassembled WGS sequence"/>
</dbReference>
<organism evidence="3 4">
    <name type="scientific">Saccharopolyspora hirsuta</name>
    <dbReference type="NCBI Taxonomy" id="1837"/>
    <lineage>
        <taxon>Bacteria</taxon>
        <taxon>Bacillati</taxon>
        <taxon>Actinomycetota</taxon>
        <taxon>Actinomycetes</taxon>
        <taxon>Pseudonocardiales</taxon>
        <taxon>Pseudonocardiaceae</taxon>
        <taxon>Saccharopolyspora</taxon>
    </lineage>
</organism>
<dbReference type="GO" id="GO:0004197">
    <property type="term" value="F:cysteine-type endopeptidase activity"/>
    <property type="evidence" value="ECO:0007669"/>
    <property type="project" value="InterPro"/>
</dbReference>
<dbReference type="PANTHER" id="PTHR11102:SF160">
    <property type="entry name" value="ERAD-ASSOCIATED E3 UBIQUITIN-PROTEIN LIGASE COMPONENT HRD3"/>
    <property type="match status" value="1"/>
</dbReference>
<dbReference type="SMR" id="A0A5M7BXZ0"/>
<proteinExistence type="predicted"/>
<evidence type="ECO:0000256" key="1">
    <source>
        <dbReference type="SAM" id="MobiDB-lite"/>
    </source>
</evidence>
<dbReference type="GO" id="GO:0006508">
    <property type="term" value="P:proteolysis"/>
    <property type="evidence" value="ECO:0007669"/>
    <property type="project" value="InterPro"/>
</dbReference>
<feature type="region of interest" description="Disordered" evidence="1">
    <location>
        <begin position="708"/>
        <end position="735"/>
    </location>
</feature>
<evidence type="ECO:0000313" key="4">
    <source>
        <dbReference type="Proteomes" id="UP000323946"/>
    </source>
</evidence>
<dbReference type="Pfam" id="PF00656">
    <property type="entry name" value="Peptidase_C14"/>
    <property type="match status" value="1"/>
</dbReference>
<name>A0A5M7BXZ0_SACHI</name>
<keyword evidence="4" id="KW-1185">Reference proteome</keyword>
<evidence type="ECO:0000259" key="2">
    <source>
        <dbReference type="Pfam" id="PF00656"/>
    </source>
</evidence>
<comment type="caution">
    <text evidence="3">The sequence shown here is derived from an EMBL/GenBank/DDBJ whole genome shotgun (WGS) entry which is preliminary data.</text>
</comment>
<dbReference type="OrthoDB" id="4532668at2"/>
<gene>
    <name evidence="3" type="ORF">F1721_20775</name>
</gene>
<dbReference type="PANTHER" id="PTHR11102">
    <property type="entry name" value="SEL-1-LIKE PROTEIN"/>
    <property type="match status" value="1"/>
</dbReference>
<dbReference type="RefSeq" id="WP_150068394.1">
    <property type="nucleotide sequence ID" value="NZ_VWPH01000009.1"/>
</dbReference>
<dbReference type="Pfam" id="PF08238">
    <property type="entry name" value="Sel1"/>
    <property type="match status" value="5"/>
</dbReference>
<dbReference type="Pfam" id="PF13432">
    <property type="entry name" value="TPR_16"/>
    <property type="match status" value="2"/>
</dbReference>
<feature type="domain" description="Peptidase C14 caspase" evidence="2">
    <location>
        <begin position="10"/>
        <end position="216"/>
    </location>
</feature>
<dbReference type="InterPro" id="IPR029030">
    <property type="entry name" value="Caspase-like_dom_sf"/>
</dbReference>
<dbReference type="EMBL" id="VWPH01000009">
    <property type="protein sequence ID" value="KAA5831185.1"/>
    <property type="molecule type" value="Genomic_DNA"/>
</dbReference>
<dbReference type="SUPFAM" id="SSF52129">
    <property type="entry name" value="Caspase-like"/>
    <property type="match status" value="1"/>
</dbReference>
<reference evidence="3 4" key="1">
    <citation type="submission" date="2019-09" db="EMBL/GenBank/DDBJ databases">
        <title>Draft genome sequence of the thermophilic Saccharopolyspora hirsuta VKM Ac-666T.</title>
        <authorList>
            <person name="Lobastova T.G."/>
            <person name="Fokina V."/>
            <person name="Bragin E.Y."/>
            <person name="Shtratnikova V.Y."/>
            <person name="Starodumova I.P."/>
            <person name="Tarlachkov S.V."/>
            <person name="Donova M.V."/>
        </authorList>
    </citation>
    <scope>NUCLEOTIDE SEQUENCE [LARGE SCALE GENOMIC DNA]</scope>
    <source>
        <strain evidence="3 4">VKM Ac-666</strain>
    </source>
</reference>
<accession>A0A5M7BXZ0</accession>
<dbReference type="Gene3D" id="3.40.50.1460">
    <property type="match status" value="1"/>
</dbReference>
<protein>
    <submittedName>
        <fullName evidence="3">Tetratricopeptide repeat protein</fullName>
    </submittedName>
</protein>
<dbReference type="SUPFAM" id="SSF81901">
    <property type="entry name" value="HCP-like"/>
    <property type="match status" value="2"/>
</dbReference>
<dbReference type="AlphaFoldDB" id="A0A5M7BXZ0"/>
<sequence length="735" mass="80399">MRLPRRDASRAVLIGTSTFTHLTDLPAVRNNLRDLAAALTSDRGAGLDEERCTVLPDPDSLGALGAHLQEAAAQAQDMLLVYYAGHGLVDPKSGHLYLSLPETQRDLLKFTALPFSHISEIISNSTARNRVMILDCCFSGRALAAMGEQESVVTGQIEIDGSYTLASAPANTPSTAPEGAEHTTFTGELLALLRDGIADEPHLLTLDSLYRGLRRVLVSRGMPPPQRLGTQTSDMLALAPNPAYAPPEPEPAPEPVVEADTTTPQQWYEQGARNGDTDAMFKYAIILGERGRKAEASSWLLQAATAHHPDAMLRLAQKFWAEGEPAEAESWYREAAEDGLPEAMFNLGILLRAQNRDGEAMPWFERAAAAGSTGAMYHLGALHEENGSPTEAEEWYRQAAADGDDDAILHLGIVEGRRGNVAQALRWFHRAEASGHIPEQEMTKLRQQLSRIDARTDTAQKANDRARAVAGFAASLRTSRAETRNSRQFRDAADAGDADASAELGRLAEQAGQLREAEFHYRGAAAKGSVKGIFALGLFLHERGQQQEAEQWYRSAAKLGHARAMNNLGVLCQDDERIQEARGWYELAANRGEAVATFNLGVLAEDEGDAAEARSWYLRAADDDVEAAFRLGVLAEAGGERVAALKQYKRAADRGHVESMYRLGIMFTGWDREEAERCHRRALRNGHPEAATALVRLRKERSRLSRAVARRATAPEGDRHEPAVVPPRATRRVAR</sequence>
<dbReference type="InterPro" id="IPR050767">
    <property type="entry name" value="Sel1_AlgK"/>
</dbReference>
<dbReference type="SMART" id="SM00671">
    <property type="entry name" value="SEL1"/>
    <property type="match status" value="10"/>
</dbReference>
<evidence type="ECO:0000313" key="3">
    <source>
        <dbReference type="EMBL" id="KAA5831185.1"/>
    </source>
</evidence>
<dbReference type="InterPro" id="IPR011600">
    <property type="entry name" value="Pept_C14_caspase"/>
</dbReference>
<dbReference type="InterPro" id="IPR006597">
    <property type="entry name" value="Sel1-like"/>
</dbReference>
<dbReference type="InterPro" id="IPR011990">
    <property type="entry name" value="TPR-like_helical_dom_sf"/>
</dbReference>
<dbReference type="Gene3D" id="1.25.40.10">
    <property type="entry name" value="Tetratricopeptide repeat domain"/>
    <property type="match status" value="2"/>
</dbReference>